<dbReference type="InterPro" id="IPR016024">
    <property type="entry name" value="ARM-type_fold"/>
</dbReference>
<dbReference type="Proteomes" id="UP001362999">
    <property type="component" value="Unassembled WGS sequence"/>
</dbReference>
<accession>A0AAW0E1E6</accession>
<keyword evidence="2" id="KW-1185">Reference proteome</keyword>
<protein>
    <submittedName>
        <fullName evidence="1">Uncharacterized protein</fullName>
    </submittedName>
</protein>
<dbReference type="AlphaFoldDB" id="A0AAW0E1E6"/>
<dbReference type="EMBL" id="JAWWNJ010000004">
    <property type="protein sequence ID" value="KAK7057942.1"/>
    <property type="molecule type" value="Genomic_DNA"/>
</dbReference>
<organism evidence="1 2">
    <name type="scientific">Favolaschia claudopus</name>
    <dbReference type="NCBI Taxonomy" id="2862362"/>
    <lineage>
        <taxon>Eukaryota</taxon>
        <taxon>Fungi</taxon>
        <taxon>Dikarya</taxon>
        <taxon>Basidiomycota</taxon>
        <taxon>Agaricomycotina</taxon>
        <taxon>Agaricomycetes</taxon>
        <taxon>Agaricomycetidae</taxon>
        <taxon>Agaricales</taxon>
        <taxon>Marasmiineae</taxon>
        <taxon>Mycenaceae</taxon>
        <taxon>Favolaschia</taxon>
    </lineage>
</organism>
<comment type="caution">
    <text evidence="1">The sequence shown here is derived from an EMBL/GenBank/DDBJ whole genome shotgun (WGS) entry which is preliminary data.</text>
</comment>
<proteinExistence type="predicted"/>
<gene>
    <name evidence="1" type="ORF">R3P38DRAFT_1190174</name>
</gene>
<evidence type="ECO:0000313" key="1">
    <source>
        <dbReference type="EMBL" id="KAK7057942.1"/>
    </source>
</evidence>
<name>A0AAW0E1E6_9AGAR</name>
<dbReference type="SUPFAM" id="SSF48371">
    <property type="entry name" value="ARM repeat"/>
    <property type="match status" value="1"/>
</dbReference>
<reference evidence="1 2" key="1">
    <citation type="journal article" date="2024" name="J Genomics">
        <title>Draft genome sequencing and assembly of Favolaschia claudopus CIRM-BRFM 2984 isolated from oak limbs.</title>
        <authorList>
            <person name="Navarro D."/>
            <person name="Drula E."/>
            <person name="Chaduli D."/>
            <person name="Cazenave R."/>
            <person name="Ahrendt S."/>
            <person name="Wang J."/>
            <person name="Lipzen A."/>
            <person name="Daum C."/>
            <person name="Barry K."/>
            <person name="Grigoriev I.V."/>
            <person name="Favel A."/>
            <person name="Rosso M.N."/>
            <person name="Martin F."/>
        </authorList>
    </citation>
    <scope>NUCLEOTIDE SEQUENCE [LARGE SCALE GENOMIC DNA]</scope>
    <source>
        <strain evidence="1 2">CIRM-BRFM 2984</strain>
    </source>
</reference>
<sequence>MDKCFILKELNTEDAIRGDLKRIAQCLALKWSLAAKLIESANTEISSHTWPILRRAIHLYTQLTMEYMRGPDRPVRSTARRILIYIIEASDDKTVEALIDDVPYPCVEWLSADISEETLSRLIAVSNAEESYILTRLTLALVKLSGSPDGAWAIGATSFIKYAPKLLDNHHQVCLHASSILRNMALHKVLVLDTELERRLQELAR</sequence>
<evidence type="ECO:0000313" key="2">
    <source>
        <dbReference type="Proteomes" id="UP001362999"/>
    </source>
</evidence>